<evidence type="ECO:0000313" key="2">
    <source>
        <dbReference type="EnsemblPlants" id="OGLUM06G17690.1"/>
    </source>
</evidence>
<dbReference type="Proteomes" id="UP000026961">
    <property type="component" value="Chromosome 6"/>
</dbReference>
<dbReference type="Gramene" id="OGLUM06G17690.1">
    <property type="protein sequence ID" value="OGLUM06G17690.1"/>
    <property type="gene ID" value="OGLUM06G17690"/>
</dbReference>
<feature type="compositionally biased region" description="Basic residues" evidence="1">
    <location>
        <begin position="64"/>
        <end position="74"/>
    </location>
</feature>
<proteinExistence type="predicted"/>
<sequence length="176" mass="17867">MAARGPFPPSPFGSPPHPFPPLPPHADPAEGRGIFGRQPRGRRPEGRVVSSAVGRHGGNGSGSGRRRRRQRRRVAPLPTHSPPSPWRFGGGKGRLRPATTGTMAGGEGGVSGGGEAFGQRIRRRRWERAADPASGAGDDNGSGGSGLPASGSVAGDRGSDGDGGGGLIRDCGEESG</sequence>
<feature type="compositionally biased region" description="Pro residues" evidence="1">
    <location>
        <begin position="1"/>
        <end position="26"/>
    </location>
</feature>
<feature type="compositionally biased region" description="Gly residues" evidence="1">
    <location>
        <begin position="103"/>
        <end position="116"/>
    </location>
</feature>
<feature type="compositionally biased region" description="Low complexity" evidence="1">
    <location>
        <begin position="147"/>
        <end position="156"/>
    </location>
</feature>
<evidence type="ECO:0000313" key="3">
    <source>
        <dbReference type="Proteomes" id="UP000026961"/>
    </source>
</evidence>
<accession>A0A0E0AAA0</accession>
<keyword evidence="3" id="KW-1185">Reference proteome</keyword>
<dbReference type="EnsemblPlants" id="OGLUM06G17690.1">
    <property type="protein sequence ID" value="OGLUM06G17690.1"/>
    <property type="gene ID" value="OGLUM06G17690"/>
</dbReference>
<dbReference type="HOGENOM" id="CLU_1527537_0_0_1"/>
<protein>
    <submittedName>
        <fullName evidence="2">Uncharacterized protein</fullName>
    </submittedName>
</protein>
<dbReference type="AlphaFoldDB" id="A0A0E0AAA0"/>
<reference evidence="2" key="2">
    <citation type="submission" date="2018-05" db="EMBL/GenBank/DDBJ databases">
        <title>OgluRS3 (Oryza glumaepatula Reference Sequence Version 3).</title>
        <authorList>
            <person name="Zhang J."/>
            <person name="Kudrna D."/>
            <person name="Lee S."/>
            <person name="Talag J."/>
            <person name="Welchert J."/>
            <person name="Wing R.A."/>
        </authorList>
    </citation>
    <scope>NUCLEOTIDE SEQUENCE [LARGE SCALE GENOMIC DNA]</scope>
</reference>
<evidence type="ECO:0000256" key="1">
    <source>
        <dbReference type="SAM" id="MobiDB-lite"/>
    </source>
</evidence>
<feature type="region of interest" description="Disordered" evidence="1">
    <location>
        <begin position="1"/>
        <end position="176"/>
    </location>
</feature>
<reference evidence="2" key="1">
    <citation type="submission" date="2015-04" db="UniProtKB">
        <authorList>
            <consortium name="EnsemblPlants"/>
        </authorList>
    </citation>
    <scope>IDENTIFICATION</scope>
</reference>
<organism evidence="2">
    <name type="scientific">Oryza glumipatula</name>
    <dbReference type="NCBI Taxonomy" id="40148"/>
    <lineage>
        <taxon>Eukaryota</taxon>
        <taxon>Viridiplantae</taxon>
        <taxon>Streptophyta</taxon>
        <taxon>Embryophyta</taxon>
        <taxon>Tracheophyta</taxon>
        <taxon>Spermatophyta</taxon>
        <taxon>Magnoliopsida</taxon>
        <taxon>Liliopsida</taxon>
        <taxon>Poales</taxon>
        <taxon>Poaceae</taxon>
        <taxon>BOP clade</taxon>
        <taxon>Oryzoideae</taxon>
        <taxon>Oryzeae</taxon>
        <taxon>Oryzinae</taxon>
        <taxon>Oryza</taxon>
    </lineage>
</organism>
<name>A0A0E0AAA0_9ORYZ</name>